<keyword evidence="2" id="KW-1185">Reference proteome</keyword>
<evidence type="ECO:0000313" key="1">
    <source>
        <dbReference type="EMBL" id="MEI5688917.1"/>
    </source>
</evidence>
<accession>A0ABU8H7C9</accession>
<organism evidence="1 2">
    <name type="scientific">Sphingomonas kyungheensis</name>
    <dbReference type="NCBI Taxonomy" id="1069987"/>
    <lineage>
        <taxon>Bacteria</taxon>
        <taxon>Pseudomonadati</taxon>
        <taxon>Pseudomonadota</taxon>
        <taxon>Alphaproteobacteria</taxon>
        <taxon>Sphingomonadales</taxon>
        <taxon>Sphingomonadaceae</taxon>
        <taxon>Sphingomonas</taxon>
    </lineage>
</organism>
<dbReference type="Gene3D" id="1.10.3230.30">
    <property type="entry name" value="Phage gp6-like head-tail connector protein"/>
    <property type="match status" value="1"/>
</dbReference>
<dbReference type="CDD" id="cd08054">
    <property type="entry name" value="gp6"/>
    <property type="match status" value="1"/>
</dbReference>
<proteinExistence type="predicted"/>
<name>A0ABU8H7C9_9SPHN</name>
<dbReference type="RefSeq" id="WP_336546097.1">
    <property type="nucleotide sequence ID" value="NZ_JBBBDM010000016.1"/>
</dbReference>
<gene>
    <name evidence="1" type="ORF">V8201_17625</name>
</gene>
<dbReference type="EMBL" id="JBBBDM010000016">
    <property type="protein sequence ID" value="MEI5688917.1"/>
    <property type="molecule type" value="Genomic_DNA"/>
</dbReference>
<dbReference type="Proteomes" id="UP001367771">
    <property type="component" value="Unassembled WGS sequence"/>
</dbReference>
<protein>
    <submittedName>
        <fullName evidence="1">Head-tail connector protein</fullName>
    </submittedName>
</protein>
<evidence type="ECO:0000313" key="2">
    <source>
        <dbReference type="Proteomes" id="UP001367771"/>
    </source>
</evidence>
<sequence>MEAAITAAAAAAADYLRMAAADRVLVRAAAAALALAEAFCGQRLIERRFDQPVVASPDWQLLDEAPVRAIVAPVDGVALDIDRGGIGWVRAAATGTVSYTAGLAADWATVPAPIAQGVVLLAAHLFEHRDGRGEPPAAVAALWRPYRRLRLATAVQR</sequence>
<comment type="caution">
    <text evidence="1">The sequence shown here is derived from an EMBL/GenBank/DDBJ whole genome shotgun (WGS) entry which is preliminary data.</text>
</comment>
<reference evidence="1 2" key="1">
    <citation type="journal article" date="2013" name="Int. J. Syst. Evol. Microbiol.">
        <title>Sphingomonas kyungheensis sp. nov., a bacterium with ginsenoside-converting activity isolated from soil of a ginseng field.</title>
        <authorList>
            <person name="Son H.M."/>
            <person name="Yang J.E."/>
            <person name="Park Y."/>
            <person name="Han C.K."/>
            <person name="Kim S.G."/>
            <person name="Kook M."/>
            <person name="Yi T.H."/>
        </authorList>
    </citation>
    <scope>NUCLEOTIDE SEQUENCE [LARGE SCALE GENOMIC DNA]</scope>
    <source>
        <strain evidence="1 2">LMG 26582</strain>
    </source>
</reference>